<dbReference type="EMBL" id="JAQQWL010000013">
    <property type="protein sequence ID" value="KAK8042897.1"/>
    <property type="molecule type" value="Genomic_DNA"/>
</dbReference>
<dbReference type="GeneID" id="92097852"/>
<evidence type="ECO:0000313" key="2">
    <source>
        <dbReference type="EMBL" id="KAK8042897.1"/>
    </source>
</evidence>
<protein>
    <submittedName>
        <fullName evidence="2">Uncharacterized protein</fullName>
    </submittedName>
</protein>
<feature type="compositionally biased region" description="Basic residues" evidence="1">
    <location>
        <begin position="411"/>
        <end position="421"/>
    </location>
</feature>
<feature type="compositionally biased region" description="Low complexity" evidence="1">
    <location>
        <begin position="163"/>
        <end position="173"/>
    </location>
</feature>
<feature type="compositionally biased region" description="Low complexity" evidence="1">
    <location>
        <begin position="67"/>
        <end position="78"/>
    </location>
</feature>
<feature type="compositionally biased region" description="Basic and acidic residues" evidence="1">
    <location>
        <begin position="329"/>
        <end position="357"/>
    </location>
</feature>
<gene>
    <name evidence="2" type="ORF">PG994_013380</name>
</gene>
<comment type="caution">
    <text evidence="2">The sequence shown here is derived from an EMBL/GenBank/DDBJ whole genome shotgun (WGS) entry which is preliminary data.</text>
</comment>
<feature type="compositionally biased region" description="Polar residues" evidence="1">
    <location>
        <begin position="110"/>
        <end position="119"/>
    </location>
</feature>
<dbReference type="Proteomes" id="UP001480595">
    <property type="component" value="Unassembled WGS sequence"/>
</dbReference>
<feature type="compositionally biased region" description="Basic and acidic residues" evidence="1">
    <location>
        <begin position="422"/>
        <end position="441"/>
    </location>
</feature>
<feature type="compositionally biased region" description="Polar residues" evidence="1">
    <location>
        <begin position="127"/>
        <end position="142"/>
    </location>
</feature>
<organism evidence="2 3">
    <name type="scientific">Apiospora phragmitis</name>
    <dbReference type="NCBI Taxonomy" id="2905665"/>
    <lineage>
        <taxon>Eukaryota</taxon>
        <taxon>Fungi</taxon>
        <taxon>Dikarya</taxon>
        <taxon>Ascomycota</taxon>
        <taxon>Pezizomycotina</taxon>
        <taxon>Sordariomycetes</taxon>
        <taxon>Xylariomycetidae</taxon>
        <taxon>Amphisphaeriales</taxon>
        <taxon>Apiosporaceae</taxon>
        <taxon>Apiospora</taxon>
    </lineage>
</organism>
<evidence type="ECO:0000256" key="1">
    <source>
        <dbReference type="SAM" id="MobiDB-lite"/>
    </source>
</evidence>
<feature type="compositionally biased region" description="Polar residues" evidence="1">
    <location>
        <begin position="378"/>
        <end position="388"/>
    </location>
</feature>
<evidence type="ECO:0000313" key="3">
    <source>
        <dbReference type="Proteomes" id="UP001480595"/>
    </source>
</evidence>
<accession>A0ABR1T8H7</accession>
<feature type="region of interest" description="Disordered" evidence="1">
    <location>
        <begin position="1"/>
        <end position="455"/>
    </location>
</feature>
<keyword evidence="3" id="KW-1185">Reference proteome</keyword>
<name>A0ABR1T8H7_9PEZI</name>
<feature type="compositionally biased region" description="Basic and acidic residues" evidence="1">
    <location>
        <begin position="179"/>
        <end position="211"/>
    </location>
</feature>
<feature type="compositionally biased region" description="Basic and acidic residues" evidence="1">
    <location>
        <begin position="401"/>
        <end position="410"/>
    </location>
</feature>
<dbReference type="RefSeq" id="XP_066709750.1">
    <property type="nucleotide sequence ID" value="XM_066864789.1"/>
</dbReference>
<feature type="compositionally biased region" description="Basic and acidic residues" evidence="1">
    <location>
        <begin position="256"/>
        <end position="277"/>
    </location>
</feature>
<feature type="compositionally biased region" description="Basic and acidic residues" evidence="1">
    <location>
        <begin position="1"/>
        <end position="38"/>
    </location>
</feature>
<proteinExistence type="predicted"/>
<reference evidence="2 3" key="1">
    <citation type="submission" date="2023-01" db="EMBL/GenBank/DDBJ databases">
        <title>Analysis of 21 Apiospora genomes using comparative genomics revels a genus with tremendous synthesis potential of carbohydrate active enzymes and secondary metabolites.</title>
        <authorList>
            <person name="Sorensen T."/>
        </authorList>
    </citation>
    <scope>NUCLEOTIDE SEQUENCE [LARGE SCALE GENOMIC DNA]</scope>
    <source>
        <strain evidence="2 3">CBS 135458</strain>
    </source>
</reference>
<sequence length="639" mass="69888">MKHNDEQGSKRSRDRSMDSDKKDHKVEEPAPKRRKDDSGQPSASSASTRNSPATGSSTLPRRPTQKPAALSLPSPSAAIRAIQEMQAGQRDAEKSTPYSGTARAGKSAAYSGTSRTQLPSVPAHTKPASSNGPSILSRNSASKIKPPTHTPRVVRQVVKSVPAATAPSAAASGDGSGQTRDRSKEVRLSKDDVLKATGADDRDLKEAREPEPEPESSTSGTGPVASTNAASSTDSKNASSTAATSSAADTDDADDLPPKIRPGEALQEFRKRQKEFYQRPPRPPPPFQSIPGEDSVVAYMRKEEHRLAMQRSTKKKSTPVHYFDLLDQQNKDEKDKAKESGKKDKVGEEARQHEGEHQASASGTGTADSSTGASAGDQSNTSSTNDTNLPPKRQPGETLEDFPRPKEGRQQKYRQKYKIGQKKPEQSGEKDKVGRKGDNGTKHQKSSVQKTQSSGFNYKAMPLINQDRDPASGIDFPKELFEKLKDLDVSVKDDYDSSALAAGYSANPVYIIVLEQNRRQAFFSVLATVHGMSNANHLALSLFRQEVPKLLPELRTCPGLGHEDEQEPLAQLHDRPDRNWTRTVWYKARGDIRENTRLAWYVDRDGEQKGLVTLSAALPRTEFQVTVKVIKHWMVLATS</sequence>
<feature type="compositionally biased region" description="Low complexity" evidence="1">
    <location>
        <begin position="359"/>
        <end position="377"/>
    </location>
</feature>
<feature type="compositionally biased region" description="Low complexity" evidence="1">
    <location>
        <begin position="215"/>
        <end position="248"/>
    </location>
</feature>
<feature type="compositionally biased region" description="Polar residues" evidence="1">
    <location>
        <begin position="446"/>
        <end position="455"/>
    </location>
</feature>
<feature type="compositionally biased region" description="Polar residues" evidence="1">
    <location>
        <begin position="39"/>
        <end position="59"/>
    </location>
</feature>